<dbReference type="EMBL" id="BDEV01000073">
    <property type="protein sequence ID" value="GCD62772.1"/>
    <property type="molecule type" value="Genomic_DNA"/>
</dbReference>
<accession>A0A401X4G3</accession>
<feature type="domain" description="Virulence-associated protein E-like" evidence="1">
    <location>
        <begin position="390"/>
        <end position="600"/>
    </location>
</feature>
<dbReference type="PANTHER" id="PTHR34985">
    <property type="entry name" value="SLR0554 PROTEIN"/>
    <property type="match status" value="1"/>
</dbReference>
<dbReference type="SUPFAM" id="SSF56731">
    <property type="entry name" value="DNA primase core"/>
    <property type="match status" value="1"/>
</dbReference>
<name>A0A401X4G3_ACEPA</name>
<dbReference type="InterPro" id="IPR007936">
    <property type="entry name" value="VapE-like_dom"/>
</dbReference>
<evidence type="ECO:0000313" key="3">
    <source>
        <dbReference type="Proteomes" id="UP000287385"/>
    </source>
</evidence>
<dbReference type="InterPro" id="IPR036977">
    <property type="entry name" value="DNA_primase_Znf_CHC2"/>
</dbReference>
<comment type="caution">
    <text evidence="2">The sequence shown here is derived from an EMBL/GenBank/DDBJ whole genome shotgun (WGS) entry which is preliminary data.</text>
</comment>
<dbReference type="AlphaFoldDB" id="A0A401X4G3"/>
<dbReference type="Proteomes" id="UP000287385">
    <property type="component" value="Unassembled WGS sequence"/>
</dbReference>
<dbReference type="Gene3D" id="3.40.1360.10">
    <property type="match status" value="1"/>
</dbReference>
<proteinExistence type="predicted"/>
<gene>
    <name evidence="2" type="ORF">NBRC3278_1865</name>
</gene>
<dbReference type="SUPFAM" id="SSF57783">
    <property type="entry name" value="Zinc beta-ribbon"/>
    <property type="match status" value="1"/>
</dbReference>
<dbReference type="InterPro" id="IPR034154">
    <property type="entry name" value="TOPRIM_DnaG/twinkle"/>
</dbReference>
<protein>
    <submittedName>
        <fullName evidence="2">Putative P-loop ATPase</fullName>
    </submittedName>
</protein>
<dbReference type="GO" id="GO:0006260">
    <property type="term" value="P:DNA replication"/>
    <property type="evidence" value="ECO:0007669"/>
    <property type="project" value="InterPro"/>
</dbReference>
<dbReference type="RefSeq" id="WP_199798612.1">
    <property type="nucleotide sequence ID" value="NZ_BDEV01000073.1"/>
</dbReference>
<organism evidence="2 3">
    <name type="scientific">Acetobacter pasteurianus NBRC 3278</name>
    <dbReference type="NCBI Taxonomy" id="1226660"/>
    <lineage>
        <taxon>Bacteria</taxon>
        <taxon>Pseudomonadati</taxon>
        <taxon>Pseudomonadota</taxon>
        <taxon>Alphaproteobacteria</taxon>
        <taxon>Acetobacterales</taxon>
        <taxon>Acetobacteraceae</taxon>
        <taxon>Acetobacter</taxon>
    </lineage>
</organism>
<dbReference type="GO" id="GO:0008270">
    <property type="term" value="F:zinc ion binding"/>
    <property type="evidence" value="ECO:0007669"/>
    <property type="project" value="InterPro"/>
</dbReference>
<keyword evidence="3" id="KW-1185">Reference proteome</keyword>
<sequence>MSAAGNTAFKACASDVARRLLGEPNKSQSTKTEWRWGSRGSFCLDVSKGTWFDNETGEGGGVVALVMREQRVPKAEAIKWLQDHGYLEKLERKPTQKGQIVQTYDYVSEDGELLFQVCRMEPKDFRQRRPLEGGKWSWQTKGVRRVLYRLPEIQQAMQAGQPIYVVEGEKSALRMAEYGFAATCSPGGAGKWRADYSSSLRGADVVILPDNDAPGKDHANRVAKALHGKAKRVRILTLPDLPAKGDVFDWLEAGHGAQELAALAEAAPDYDAADVEPKEILSPDWLEMCLRDDRGQPIPNVANVLLALRADPAYSGKFAYNQMVCLPYLAQPLGPQAEPFTPRPITDEDVTHVQERLQIAGLRRVSSEIMHQAVRCVAVERAYHPVRDYLNGLQWDKIPRLDTWLTDYLGAEMSEYHAGIGRMFLIAMVARIFKPGCKADYMMVLEGEQGAKKSTACAILGGEWYSDGMPDLKTGKDVQMHLRGKWLLEIAELSALGKAENEMLKHFITRTTERFRPPFGRCEVIEPRQCLFVGTTNKSVYLSDETGGRRYWPVKIGEISIDDLAADRDQILAEAVHAFRHGAQWWPDASFEKFFIKPEQEARFEQDEWEGLIANHLIGRNKVTIHQVAHDCLLFENKKIGTADQRRIAKILERLGWKRGSRGNGGVRFWETSRWV</sequence>
<evidence type="ECO:0000259" key="1">
    <source>
        <dbReference type="Pfam" id="PF05272"/>
    </source>
</evidence>
<dbReference type="Gene3D" id="3.90.580.10">
    <property type="entry name" value="Zinc finger, CHC2-type domain"/>
    <property type="match status" value="1"/>
</dbReference>
<evidence type="ECO:0000313" key="2">
    <source>
        <dbReference type="EMBL" id="GCD62772.1"/>
    </source>
</evidence>
<dbReference type="Pfam" id="PF05272">
    <property type="entry name" value="VapE-like_dom"/>
    <property type="match status" value="1"/>
</dbReference>
<dbReference type="GO" id="GO:0003677">
    <property type="term" value="F:DNA binding"/>
    <property type="evidence" value="ECO:0007669"/>
    <property type="project" value="InterPro"/>
</dbReference>
<dbReference type="CDD" id="cd01029">
    <property type="entry name" value="TOPRIM_primases"/>
    <property type="match status" value="1"/>
</dbReference>
<reference evidence="2 3" key="1">
    <citation type="submission" date="2016-06" db="EMBL/GenBank/DDBJ databases">
        <title>Acetobacter pasteurianus NBRC 3278 whole genome sequencing project.</title>
        <authorList>
            <person name="Matsutani M."/>
            <person name="Shiwa Y."/>
            <person name="Okamoto-Kainuma A."/>
            <person name="Ishikawa M."/>
            <person name="Koizumi Y."/>
            <person name="Yoshikawa H."/>
            <person name="Yakushi T."/>
            <person name="Matsushita K."/>
        </authorList>
    </citation>
    <scope>NUCLEOTIDE SEQUENCE [LARGE SCALE GENOMIC DNA]</scope>
    <source>
        <strain evidence="2 3">NBRC 3278</strain>
    </source>
</reference>
<dbReference type="PANTHER" id="PTHR34985:SF1">
    <property type="entry name" value="SLR0554 PROTEIN"/>
    <property type="match status" value="1"/>
</dbReference>